<dbReference type="Gene3D" id="3.40.50.720">
    <property type="entry name" value="NAD(P)-binding Rossmann-like Domain"/>
    <property type="match status" value="1"/>
</dbReference>
<proteinExistence type="inferred from homology"/>
<comment type="caution">
    <text evidence="5">The sequence shown here is derived from an EMBL/GenBank/DDBJ whole genome shotgun (WGS) entry which is preliminary data.</text>
</comment>
<evidence type="ECO:0000313" key="6">
    <source>
        <dbReference type="Proteomes" id="UP000536604"/>
    </source>
</evidence>
<gene>
    <name evidence="5" type="ORF">FHS13_003266</name>
</gene>
<dbReference type="PANTHER" id="PTHR44196">
    <property type="entry name" value="DEHYDROGENASE/REDUCTASE SDR FAMILY MEMBER 7B"/>
    <property type="match status" value="1"/>
</dbReference>
<dbReference type="InterPro" id="IPR036291">
    <property type="entry name" value="NAD(P)-bd_dom_sf"/>
</dbReference>
<protein>
    <submittedName>
        <fullName evidence="5">NAD(P)-dependent dehydrogenase (Short-subunit alcohol dehydrogenase family)</fullName>
    </submittedName>
</protein>
<dbReference type="AlphaFoldDB" id="A0A841IYJ2"/>
<dbReference type="InterPro" id="IPR002347">
    <property type="entry name" value="SDR_fam"/>
</dbReference>
<dbReference type="PRINTS" id="PR00080">
    <property type="entry name" value="SDRFAMILY"/>
</dbReference>
<keyword evidence="6" id="KW-1185">Reference proteome</keyword>
<dbReference type="PANTHER" id="PTHR44196:SF1">
    <property type="entry name" value="DEHYDROGENASE_REDUCTASE SDR FAMILY MEMBER 7B"/>
    <property type="match status" value="1"/>
</dbReference>
<dbReference type="Pfam" id="PF00106">
    <property type="entry name" value="adh_short"/>
    <property type="match status" value="1"/>
</dbReference>
<dbReference type="Proteomes" id="UP000536604">
    <property type="component" value="Unassembled WGS sequence"/>
</dbReference>
<dbReference type="RefSeq" id="WP_246405336.1">
    <property type="nucleotide sequence ID" value="NZ_JACHJO010000009.1"/>
</dbReference>
<comment type="similarity">
    <text evidence="1 3">Belongs to the short-chain dehydrogenases/reductases (SDR) family.</text>
</comment>
<dbReference type="EMBL" id="JACHJO010000009">
    <property type="protein sequence ID" value="MBB6121298.1"/>
    <property type="molecule type" value="Genomic_DNA"/>
</dbReference>
<organism evidence="5 6">
    <name type="scientific">Nocardiopsis algeriensis</name>
    <dbReference type="NCBI Taxonomy" id="1478215"/>
    <lineage>
        <taxon>Bacteria</taxon>
        <taxon>Bacillati</taxon>
        <taxon>Actinomycetota</taxon>
        <taxon>Actinomycetes</taxon>
        <taxon>Streptosporangiales</taxon>
        <taxon>Nocardiopsidaceae</taxon>
        <taxon>Nocardiopsis</taxon>
    </lineage>
</organism>
<dbReference type="SUPFAM" id="SSF51735">
    <property type="entry name" value="NAD(P)-binding Rossmann-fold domains"/>
    <property type="match status" value="1"/>
</dbReference>
<accession>A0A841IYJ2</accession>
<name>A0A841IYJ2_9ACTN</name>
<dbReference type="InterPro" id="IPR057326">
    <property type="entry name" value="KR_dom"/>
</dbReference>
<keyword evidence="2" id="KW-0560">Oxidoreductase</keyword>
<dbReference type="PRINTS" id="PR00081">
    <property type="entry name" value="GDHRDH"/>
</dbReference>
<dbReference type="SMART" id="SM00822">
    <property type="entry name" value="PKS_KR"/>
    <property type="match status" value="1"/>
</dbReference>
<reference evidence="5 6" key="1">
    <citation type="submission" date="2020-08" db="EMBL/GenBank/DDBJ databases">
        <title>Genomic Encyclopedia of Type Strains, Phase III (KMG-III): the genomes of soil and plant-associated and newly described type strains.</title>
        <authorList>
            <person name="Whitman W."/>
        </authorList>
    </citation>
    <scope>NUCLEOTIDE SEQUENCE [LARGE SCALE GENOMIC DNA]</scope>
    <source>
        <strain evidence="5 6">CECT 8712</strain>
    </source>
</reference>
<evidence type="ECO:0000313" key="5">
    <source>
        <dbReference type="EMBL" id="MBB6121298.1"/>
    </source>
</evidence>
<evidence type="ECO:0000256" key="3">
    <source>
        <dbReference type="RuleBase" id="RU000363"/>
    </source>
</evidence>
<evidence type="ECO:0000256" key="2">
    <source>
        <dbReference type="ARBA" id="ARBA00023002"/>
    </source>
</evidence>
<evidence type="ECO:0000259" key="4">
    <source>
        <dbReference type="SMART" id="SM00822"/>
    </source>
</evidence>
<dbReference type="GO" id="GO:0016020">
    <property type="term" value="C:membrane"/>
    <property type="evidence" value="ECO:0007669"/>
    <property type="project" value="TreeGrafter"/>
</dbReference>
<dbReference type="GO" id="GO:0016491">
    <property type="term" value="F:oxidoreductase activity"/>
    <property type="evidence" value="ECO:0007669"/>
    <property type="project" value="UniProtKB-KW"/>
</dbReference>
<sequence>MPGTAVAVRAATGAAVAAAVGTGLMAAAGVAVGAGAVALALRSAPARLTGRVALVTGGSRGLGLQMARELGDRGARVAVCARDTAELDQAVADLRSRGVDALGIRCDLRDPGQIEDMVAQAVAHFGHLDIVVNNAGIIQVGPQEVFDESHFQDAMDTMFWAPLRVSRAALGHLEATGGTLVNITSIGGHLSVPHLLPYSCAKFAETALSEGLAAEVARTGVKVTTVVPGLMRTGSHRAAVFSGRAEYEHAWFSLFAGLPLVSTSAERAARRIVEAAARGRSYVILTPLARAVVLARGVSPALVQTTTRVMGRMLPSAPEEVEEQAGKEAGRGVVNRVLRLPTALNERAAGRLNQQPRTNPG</sequence>
<evidence type="ECO:0000256" key="1">
    <source>
        <dbReference type="ARBA" id="ARBA00006484"/>
    </source>
</evidence>
<feature type="domain" description="Ketoreductase" evidence="4">
    <location>
        <begin position="51"/>
        <end position="234"/>
    </location>
</feature>